<dbReference type="AlphaFoldDB" id="A0A8H4X8I6"/>
<dbReference type="InterPro" id="IPR014001">
    <property type="entry name" value="Helicase_ATP-bd"/>
</dbReference>
<feature type="compositionally biased region" description="Basic and acidic residues" evidence="8">
    <location>
        <begin position="579"/>
        <end position="589"/>
    </location>
</feature>
<dbReference type="Proteomes" id="UP000622797">
    <property type="component" value="Unassembled WGS sequence"/>
</dbReference>
<dbReference type="Pfam" id="PF00271">
    <property type="entry name" value="Helicase_C"/>
    <property type="match status" value="1"/>
</dbReference>
<dbReference type="PROSITE" id="PS51194">
    <property type="entry name" value="HELICASE_CTER"/>
    <property type="match status" value="1"/>
</dbReference>
<dbReference type="GO" id="GO:0003723">
    <property type="term" value="F:RNA binding"/>
    <property type="evidence" value="ECO:0007669"/>
    <property type="project" value="UniProtKB-UniRule"/>
</dbReference>
<dbReference type="PROSITE" id="PS51192">
    <property type="entry name" value="HELICASE_ATP_BIND_1"/>
    <property type="match status" value="1"/>
</dbReference>
<protein>
    <recommendedName>
        <fullName evidence="7">ATP-dependent RNA helicase</fullName>
        <ecNumber evidence="7">3.6.4.13</ecNumber>
    </recommendedName>
</protein>
<evidence type="ECO:0000256" key="6">
    <source>
        <dbReference type="RuleBase" id="RU000492"/>
    </source>
</evidence>
<comment type="similarity">
    <text evidence="6">Belongs to the DEAD box helicase family.</text>
</comment>
<dbReference type="GO" id="GO:0016787">
    <property type="term" value="F:hydrolase activity"/>
    <property type="evidence" value="ECO:0007669"/>
    <property type="project" value="UniProtKB-KW"/>
</dbReference>
<sequence>MFRSSLRRCATQARTAATAALLSQTRAALPIARRQILTPQSSIASINRIASITRAYSTEAVAEQSEVPSSESPEPLVRFAELEGINPNLLNAILKDMSYDTMTPVQAKTIKPALKGTDIVAQAKTGTGKTIAFLLPLLQRMIEEDSSLASKGARRDARADDIRGVVLSPTRELAEQIAEEARRLVKHTGLVVQCAVGGTDKRGMLNQTRRQGCHLLVATPGRLNDLLSDPASGIEAPNLAALVLDEADRMLDTGFERELNEIIRALPRPEEKTRQTMLVSATIPDSVIRLARSMVRANDFEFVQTIPENESLTHDKVPQHIVPVTGWTNVFPTLFELMDRENAKARENPDGLPFKAIVYFNTTSLVELGGELGYQRRQNARDRNEPFLNSYVMQSKLNQNQRQKAADMFRQAKSGVLFSSDVTARGMDFPNVTHVIQVDTPRDRESYIHRLGRTGRQNKEGQGWMIIPHASISAARKLLSGLPIKQSSDLESAETDVEGGETTPSHTSIKELFGAIPRRMLSTAYSSMFGVALDKIQLAEDVNKWTRIGWGWETPPYVSPVWIQKMGLGRAKGMNLQDRPPRDDRRSEDGDAFDAMSSNVRRDDSRGRGGFGGGFGGGRSSGGFGRGRDGDRGGRSYGDRSGGRGGYGDRNGGRSGYGGDRNGGRSGYGGDRNGGRSGYGGGRDRHDAGSSF</sequence>
<reference evidence="11" key="2">
    <citation type="submission" date="2020-05" db="EMBL/GenBank/DDBJ databases">
        <authorList>
            <person name="Kim H.-S."/>
            <person name="Proctor R.H."/>
            <person name="Brown D.W."/>
        </authorList>
    </citation>
    <scope>NUCLEOTIDE SEQUENCE</scope>
    <source>
        <strain evidence="11">NRRL 20472</strain>
    </source>
</reference>
<dbReference type="InterPro" id="IPR000629">
    <property type="entry name" value="RNA-helicase_DEAD-box_CS"/>
</dbReference>
<dbReference type="PROSITE" id="PS00039">
    <property type="entry name" value="DEAD_ATP_HELICASE"/>
    <property type="match status" value="1"/>
</dbReference>
<feature type="domain" description="Helicase C-terminal" evidence="10">
    <location>
        <begin position="337"/>
        <end position="498"/>
    </location>
</feature>
<evidence type="ECO:0000256" key="4">
    <source>
        <dbReference type="ARBA" id="ARBA00022840"/>
    </source>
</evidence>
<comment type="domain">
    <text evidence="7">The Q motif is unique to and characteristic of the DEAD box family of RNA helicases and controls ATP binding and hydrolysis.</text>
</comment>
<keyword evidence="2 6" id="KW-0378">Hydrolase</keyword>
<dbReference type="EMBL" id="JABEXW010000385">
    <property type="protein sequence ID" value="KAF4964861.1"/>
    <property type="molecule type" value="Genomic_DNA"/>
</dbReference>
<keyword evidence="1 6" id="KW-0547">Nucleotide-binding</keyword>
<dbReference type="Pfam" id="PF00270">
    <property type="entry name" value="DEAD"/>
    <property type="match status" value="1"/>
</dbReference>
<evidence type="ECO:0000256" key="5">
    <source>
        <dbReference type="ARBA" id="ARBA00022884"/>
    </source>
</evidence>
<feature type="region of interest" description="Disordered" evidence="8">
    <location>
        <begin position="572"/>
        <end position="692"/>
    </location>
</feature>
<evidence type="ECO:0000256" key="1">
    <source>
        <dbReference type="ARBA" id="ARBA00022741"/>
    </source>
</evidence>
<organism evidence="11 12">
    <name type="scientific">Fusarium sarcochroum</name>
    <dbReference type="NCBI Taxonomy" id="1208366"/>
    <lineage>
        <taxon>Eukaryota</taxon>
        <taxon>Fungi</taxon>
        <taxon>Dikarya</taxon>
        <taxon>Ascomycota</taxon>
        <taxon>Pezizomycotina</taxon>
        <taxon>Sordariomycetes</taxon>
        <taxon>Hypocreomycetidae</taxon>
        <taxon>Hypocreales</taxon>
        <taxon>Nectriaceae</taxon>
        <taxon>Fusarium</taxon>
        <taxon>Fusarium lateritium species complex</taxon>
    </lineage>
</organism>
<accession>A0A8H4X8I6</accession>
<feature type="compositionally biased region" description="Gly residues" evidence="8">
    <location>
        <begin position="643"/>
        <end position="681"/>
    </location>
</feature>
<evidence type="ECO:0000313" key="11">
    <source>
        <dbReference type="EMBL" id="KAF4964861.1"/>
    </source>
</evidence>
<evidence type="ECO:0000256" key="3">
    <source>
        <dbReference type="ARBA" id="ARBA00022806"/>
    </source>
</evidence>
<comment type="function">
    <text evidence="7">RNA helicase.</text>
</comment>
<dbReference type="Gene3D" id="3.40.50.300">
    <property type="entry name" value="P-loop containing nucleotide triphosphate hydrolases"/>
    <property type="match status" value="2"/>
</dbReference>
<feature type="compositionally biased region" description="Gly residues" evidence="8">
    <location>
        <begin position="608"/>
        <end position="625"/>
    </location>
</feature>
<dbReference type="GO" id="GO:0005524">
    <property type="term" value="F:ATP binding"/>
    <property type="evidence" value="ECO:0007669"/>
    <property type="project" value="UniProtKB-UniRule"/>
</dbReference>
<evidence type="ECO:0000256" key="2">
    <source>
        <dbReference type="ARBA" id="ARBA00022801"/>
    </source>
</evidence>
<gene>
    <name evidence="11" type="ORF">FSARC_7252</name>
</gene>
<keyword evidence="3 6" id="KW-0347">Helicase</keyword>
<comment type="catalytic activity">
    <reaction evidence="7">
        <text>ATP + H2O = ADP + phosphate + H(+)</text>
        <dbReference type="Rhea" id="RHEA:13065"/>
        <dbReference type="ChEBI" id="CHEBI:15377"/>
        <dbReference type="ChEBI" id="CHEBI:15378"/>
        <dbReference type="ChEBI" id="CHEBI:30616"/>
        <dbReference type="ChEBI" id="CHEBI:43474"/>
        <dbReference type="ChEBI" id="CHEBI:456216"/>
        <dbReference type="EC" id="3.6.4.13"/>
    </reaction>
</comment>
<keyword evidence="4 6" id="KW-0067">ATP-binding</keyword>
<dbReference type="GO" id="GO:0003724">
    <property type="term" value="F:RNA helicase activity"/>
    <property type="evidence" value="ECO:0007669"/>
    <property type="project" value="UniProtKB-EC"/>
</dbReference>
<dbReference type="SMART" id="SM00490">
    <property type="entry name" value="HELICc"/>
    <property type="match status" value="1"/>
</dbReference>
<dbReference type="SMART" id="SM00487">
    <property type="entry name" value="DEXDc"/>
    <property type="match status" value="1"/>
</dbReference>
<evidence type="ECO:0000259" key="9">
    <source>
        <dbReference type="PROSITE" id="PS51192"/>
    </source>
</evidence>
<dbReference type="PANTHER" id="PTHR24031">
    <property type="entry name" value="RNA HELICASE"/>
    <property type="match status" value="1"/>
</dbReference>
<feature type="compositionally biased region" description="Basic and acidic residues" evidence="8">
    <location>
        <begin position="626"/>
        <end position="642"/>
    </location>
</feature>
<dbReference type="CDD" id="cd18787">
    <property type="entry name" value="SF2_C_DEAD"/>
    <property type="match status" value="1"/>
</dbReference>
<comment type="caution">
    <text evidence="11">The sequence shown here is derived from an EMBL/GenBank/DDBJ whole genome shotgun (WGS) entry which is preliminary data.</text>
</comment>
<evidence type="ECO:0000259" key="10">
    <source>
        <dbReference type="PROSITE" id="PS51194"/>
    </source>
</evidence>
<reference evidence="11" key="1">
    <citation type="journal article" date="2020" name="BMC Genomics">
        <title>Correction to: Identification and distribution of gene clusters required for synthesis of sphingolipid metabolism inhibitors in diverse species of the filamentous fungus Fusarium.</title>
        <authorList>
            <person name="Kim H.S."/>
            <person name="Lohmar J.M."/>
            <person name="Busman M."/>
            <person name="Brown D.W."/>
            <person name="Naumann T.A."/>
            <person name="Divon H.H."/>
            <person name="Lysoe E."/>
            <person name="Uhlig S."/>
            <person name="Proctor R.H."/>
        </authorList>
    </citation>
    <scope>NUCLEOTIDE SEQUENCE</scope>
    <source>
        <strain evidence="11">NRRL 20472</strain>
    </source>
</reference>
<dbReference type="EC" id="3.6.4.13" evidence="7"/>
<dbReference type="InterPro" id="IPR001650">
    <property type="entry name" value="Helicase_C-like"/>
</dbReference>
<evidence type="ECO:0000313" key="12">
    <source>
        <dbReference type="Proteomes" id="UP000622797"/>
    </source>
</evidence>
<dbReference type="InterPro" id="IPR027417">
    <property type="entry name" value="P-loop_NTPase"/>
</dbReference>
<evidence type="ECO:0000256" key="8">
    <source>
        <dbReference type="SAM" id="MobiDB-lite"/>
    </source>
</evidence>
<dbReference type="SUPFAM" id="SSF52540">
    <property type="entry name" value="P-loop containing nucleoside triphosphate hydrolases"/>
    <property type="match status" value="2"/>
</dbReference>
<proteinExistence type="inferred from homology"/>
<feature type="compositionally biased region" description="Basic and acidic residues" evidence="8">
    <location>
        <begin position="682"/>
        <end position="692"/>
    </location>
</feature>
<feature type="domain" description="Helicase ATP-binding" evidence="9">
    <location>
        <begin position="110"/>
        <end position="301"/>
    </location>
</feature>
<evidence type="ECO:0000256" key="7">
    <source>
        <dbReference type="RuleBase" id="RU365068"/>
    </source>
</evidence>
<keyword evidence="5 7" id="KW-0694">RNA-binding</keyword>
<keyword evidence="12" id="KW-1185">Reference proteome</keyword>
<dbReference type="InterPro" id="IPR011545">
    <property type="entry name" value="DEAD/DEAH_box_helicase_dom"/>
</dbReference>
<dbReference type="OrthoDB" id="193716at2759"/>
<name>A0A8H4X8I6_9HYPO</name>